<reference evidence="1" key="1">
    <citation type="journal article" date="2016" name="Proc. Natl. Acad. Sci. U.S.A.">
        <title>Lipid metabolic changes in an early divergent fungus govern the establishment of a mutualistic symbiosis with endobacteria.</title>
        <authorList>
            <person name="Lastovetsky O.A."/>
            <person name="Gaspar M.L."/>
            <person name="Mondo S.J."/>
            <person name="LaButti K.M."/>
            <person name="Sandor L."/>
            <person name="Grigoriev I.V."/>
            <person name="Henry S.A."/>
            <person name="Pawlowska T.E."/>
        </authorList>
    </citation>
    <scope>NUCLEOTIDE SEQUENCE [LARGE SCALE GENOMIC DNA]</scope>
    <source>
        <strain evidence="1">ATCC 52814</strain>
    </source>
</reference>
<dbReference type="VEuPathDB" id="FungiDB:BCV72DRAFT_179442"/>
<organism evidence="1">
    <name type="scientific">Rhizopus microsporus var. microsporus</name>
    <dbReference type="NCBI Taxonomy" id="86635"/>
    <lineage>
        <taxon>Eukaryota</taxon>
        <taxon>Fungi</taxon>
        <taxon>Fungi incertae sedis</taxon>
        <taxon>Mucoromycota</taxon>
        <taxon>Mucoromycotina</taxon>
        <taxon>Mucoromycetes</taxon>
        <taxon>Mucorales</taxon>
        <taxon>Mucorineae</taxon>
        <taxon>Rhizopodaceae</taxon>
        <taxon>Rhizopus</taxon>
    </lineage>
</organism>
<dbReference type="Proteomes" id="UP000242414">
    <property type="component" value="Unassembled WGS sequence"/>
</dbReference>
<sequence>YFGYPLHSVNHQLQAFLQELKIKVQRHSFLLKARGLSTRGTSIVANSLLLSKLWHVLIVVPAPKQWLQEICTIVRIFV</sequence>
<feature type="non-terminal residue" evidence="1">
    <location>
        <position position="1"/>
    </location>
</feature>
<evidence type="ECO:0000313" key="1">
    <source>
        <dbReference type="EMBL" id="ORE06017.1"/>
    </source>
</evidence>
<proteinExistence type="predicted"/>
<name>A0A1X0R1W2_RHIZD</name>
<protein>
    <submittedName>
        <fullName evidence="1">Uncharacterized protein</fullName>
    </submittedName>
</protein>
<dbReference type="AlphaFoldDB" id="A0A1X0R1W2"/>
<gene>
    <name evidence="1" type="ORF">BCV72DRAFT_179442</name>
</gene>
<dbReference type="EMBL" id="KV921931">
    <property type="protein sequence ID" value="ORE06017.1"/>
    <property type="molecule type" value="Genomic_DNA"/>
</dbReference>
<accession>A0A1X0R1W2</accession>
<dbReference type="OrthoDB" id="2417874at2759"/>
<feature type="non-terminal residue" evidence="1">
    <location>
        <position position="78"/>
    </location>
</feature>